<dbReference type="CDD" id="cd24034">
    <property type="entry name" value="ASKHA_NBD_O66634-like_rpt1"/>
    <property type="match status" value="1"/>
</dbReference>
<evidence type="ECO:0000259" key="2">
    <source>
        <dbReference type="Pfam" id="PF09989"/>
    </source>
</evidence>
<feature type="domain" description="ATPase BadF/BadG/BcrA/BcrD type" evidence="1">
    <location>
        <begin position="3"/>
        <end position="228"/>
    </location>
</feature>
<evidence type="ECO:0000313" key="4">
    <source>
        <dbReference type="Proteomes" id="UP000824140"/>
    </source>
</evidence>
<dbReference type="Proteomes" id="UP000824140">
    <property type="component" value="Unassembled WGS sequence"/>
</dbReference>
<dbReference type="EMBL" id="DVJN01000175">
    <property type="protein sequence ID" value="HIS93094.1"/>
    <property type="molecule type" value="Genomic_DNA"/>
</dbReference>
<protein>
    <submittedName>
        <fullName evidence="3">2-hydroxyacyl-CoA dehydratase</fullName>
    </submittedName>
</protein>
<dbReference type="Pfam" id="PF01869">
    <property type="entry name" value="BcrAD_BadFG"/>
    <property type="match status" value="2"/>
</dbReference>
<dbReference type="AlphaFoldDB" id="A0A9D1G0Y4"/>
<sequence>MRIGLDVGSTTLKCVALDEKGNIVYSDYQRHRARIRERMQAMLEAAIAATGQRRARIALSGSAGMGLAERMGIPFVQEVYATRLALSQLLPGTDVAIELGGEDAKILFLHGENGGDGLEVRMNGTCAGGTGAFIDQMAALLGVPVEEIDALAAGHERIYPIASRCGVFAKSDVQPLINQGARREDVAASILMAVVNQTIAGLAQGRDIAGNIAYLGGPLTFLPQLRRLFDKALGAQGVCPQNSLYFVAYGTALGASEEMDIAESAARLKEDMGQPYAQCAPLFKSEEEYRAFAARHAKTNMASPEGADYAGRAYIGVDAGSTTIKAVALDEAGRILLQDYRSNEGSPVEHVKAFLSAFYAAYPRARVAGAAATGYGEELVKNAFRMDAGIVETMAHFTAARAFEPDVDFIIDIGGQDIKCFKIRGGAIDNIFLNEACSSGCGSFLQAFASAWDMSVEEFAVKGILADRPVDLGSRCTVFMNSSVKQAQKDGASLENISAGLSISVVKNALYKVIRTANASALGKKIVVQGGTFLNDAVLRAFELEIGQDVIRPAIAGLMGAYGAAKWVQEMNLPESTLLSPEELAAFAYTVRTATCSGCANHCTLSINSFGGARRYISGNRCSRPLGGRPEDAPEDLYAEKRQMLAAYRPVPGRRGVRIGLPMGLNFYELLPFWHTLFTKLGFEVVTSGESTRETCARGQKTIPSDTVCYPAKLMHGHVEILRDMGVDAIFYPCMTYNMEEGKGDNHYNCPVVAYYAEVIKNNIRGDVRLINDYVAPHDERHFPRRMHAVLEREFGPIPFAEMREACRAAYAEYHSYMARVRERGQEILRKSRAAGVPVIVLVGRPYHVDAEICHEIDRLIGELGAAVITEDALCADVPKFATNVLNQWTYHARLYSAAKYVAESGDAGLNLVQLVSFGCGVDAVTTDEVRAILERAGRIYTQVKIDEIANLGAVRIRLRSLFAAVGKEAARHGKPN</sequence>
<proteinExistence type="predicted"/>
<reference evidence="3" key="1">
    <citation type="submission" date="2020-10" db="EMBL/GenBank/DDBJ databases">
        <authorList>
            <person name="Gilroy R."/>
        </authorList>
    </citation>
    <scope>NUCLEOTIDE SEQUENCE</scope>
    <source>
        <strain evidence="3">13766</strain>
    </source>
</reference>
<comment type="caution">
    <text evidence="3">The sequence shown here is derived from an EMBL/GenBank/DDBJ whole genome shotgun (WGS) entry which is preliminary data.</text>
</comment>
<feature type="domain" description="ATPase BadF/BadG/BcrA/BcrD type" evidence="1">
    <location>
        <begin position="315"/>
        <end position="567"/>
    </location>
</feature>
<dbReference type="InterPro" id="IPR018709">
    <property type="entry name" value="CoA_activase_DUF2229"/>
</dbReference>
<evidence type="ECO:0000313" key="3">
    <source>
        <dbReference type="EMBL" id="HIS93094.1"/>
    </source>
</evidence>
<organism evidence="3 4">
    <name type="scientific">Candidatus Alectryocaccomicrobium excrementavium</name>
    <dbReference type="NCBI Taxonomy" id="2840668"/>
    <lineage>
        <taxon>Bacteria</taxon>
        <taxon>Bacillati</taxon>
        <taxon>Bacillota</taxon>
        <taxon>Clostridia</taxon>
        <taxon>Candidatus Alectryocaccomicrobium</taxon>
    </lineage>
</organism>
<gene>
    <name evidence="3" type="ORF">IAA84_08790</name>
</gene>
<name>A0A9D1G0Y4_9FIRM</name>
<dbReference type="InterPro" id="IPR043129">
    <property type="entry name" value="ATPase_NBD"/>
</dbReference>
<dbReference type="InterPro" id="IPR002731">
    <property type="entry name" value="ATPase_BadF"/>
</dbReference>
<feature type="domain" description="DUF2229" evidence="2">
    <location>
        <begin position="658"/>
        <end position="874"/>
    </location>
</feature>
<dbReference type="Pfam" id="PF09989">
    <property type="entry name" value="DUF2229"/>
    <property type="match status" value="1"/>
</dbReference>
<accession>A0A9D1G0Y4</accession>
<dbReference type="Gene3D" id="3.30.420.40">
    <property type="match status" value="4"/>
</dbReference>
<dbReference type="InterPro" id="IPR051805">
    <property type="entry name" value="Dehydratase_Activator_Redct"/>
</dbReference>
<dbReference type="PANTHER" id="PTHR32329">
    <property type="entry name" value="BIFUNCTIONAL PROTEIN [INCLUDES 2-HYDROXYACYL-COA DEHYDRATASE (N-TER) AND ITS ACTIVATOR DOMAIN (C_TERM)-RELATED"/>
    <property type="match status" value="1"/>
</dbReference>
<reference evidence="3" key="2">
    <citation type="journal article" date="2021" name="PeerJ">
        <title>Extensive microbial diversity within the chicken gut microbiome revealed by metagenomics and culture.</title>
        <authorList>
            <person name="Gilroy R."/>
            <person name="Ravi A."/>
            <person name="Getino M."/>
            <person name="Pursley I."/>
            <person name="Horton D.L."/>
            <person name="Alikhan N.F."/>
            <person name="Baker D."/>
            <person name="Gharbi K."/>
            <person name="Hall N."/>
            <person name="Watson M."/>
            <person name="Adriaenssens E.M."/>
            <person name="Foster-Nyarko E."/>
            <person name="Jarju S."/>
            <person name="Secka A."/>
            <person name="Antonio M."/>
            <person name="Oren A."/>
            <person name="Chaudhuri R.R."/>
            <person name="La Ragione R."/>
            <person name="Hildebrand F."/>
            <person name="Pallen M.J."/>
        </authorList>
    </citation>
    <scope>NUCLEOTIDE SEQUENCE</scope>
    <source>
        <strain evidence="3">13766</strain>
    </source>
</reference>
<dbReference type="CDD" id="cd24035">
    <property type="entry name" value="ASKHA_NBD_O66634-like_rpt2"/>
    <property type="match status" value="1"/>
</dbReference>
<dbReference type="SUPFAM" id="SSF53067">
    <property type="entry name" value="Actin-like ATPase domain"/>
    <property type="match status" value="2"/>
</dbReference>
<dbReference type="PANTHER" id="PTHR32329:SF4">
    <property type="entry name" value="ACTIVATOR OF 2-HYDROXYACYL-COA DEHYDRATASE"/>
    <property type="match status" value="1"/>
</dbReference>
<evidence type="ECO:0000259" key="1">
    <source>
        <dbReference type="Pfam" id="PF01869"/>
    </source>
</evidence>